<dbReference type="OrthoDB" id="9805588at2"/>
<organism evidence="3 4">
    <name type="scientific">Iodobacter ciconiae</name>
    <dbReference type="NCBI Taxonomy" id="2496266"/>
    <lineage>
        <taxon>Bacteria</taxon>
        <taxon>Pseudomonadati</taxon>
        <taxon>Pseudomonadota</taxon>
        <taxon>Betaproteobacteria</taxon>
        <taxon>Neisseriales</taxon>
        <taxon>Chitinibacteraceae</taxon>
        <taxon>Iodobacter</taxon>
    </lineage>
</organism>
<dbReference type="PANTHER" id="PTHR40114">
    <property type="entry name" value="SLR0698 PROTEIN"/>
    <property type="match status" value="1"/>
</dbReference>
<sequence>MAIEIERKFLLNGDDWRSEVQQSSRIAQGYLSSDPERVVRVRLRDNQGFITIKGKTAGIERLEFEYEIPVADAEALLKLCPNTLDKTRHLIDFAGHIWEIDEFHGKNSPLIIAELELASSDANYIKPAWLGAEVSNDSRYFNSYLSEHSYSTW</sequence>
<name>A0A3S8ZV54_9NEIS</name>
<dbReference type="PANTHER" id="PTHR40114:SF1">
    <property type="entry name" value="SLR0698 PROTEIN"/>
    <property type="match status" value="1"/>
</dbReference>
<accession>A0A3S8ZV54</accession>
<evidence type="ECO:0000313" key="4">
    <source>
        <dbReference type="Proteomes" id="UP000282438"/>
    </source>
</evidence>
<dbReference type="KEGG" id="iod:EJO50_13095"/>
<evidence type="ECO:0000313" key="3">
    <source>
        <dbReference type="EMBL" id="AZN37338.1"/>
    </source>
</evidence>
<dbReference type="PROSITE" id="PS51707">
    <property type="entry name" value="CYTH"/>
    <property type="match status" value="1"/>
</dbReference>
<dbReference type="Pfam" id="PF01928">
    <property type="entry name" value="CYTH"/>
    <property type="match status" value="1"/>
</dbReference>
<dbReference type="InterPro" id="IPR023577">
    <property type="entry name" value="CYTH_domain"/>
</dbReference>
<dbReference type="InterPro" id="IPR012042">
    <property type="entry name" value="NeuTTM/CthTTM-like"/>
</dbReference>
<reference evidence="3 4" key="1">
    <citation type="submission" date="2018-12" db="EMBL/GenBank/DDBJ databases">
        <title>Complete genome sequence of Iodobacter sp. H11R3.</title>
        <authorList>
            <person name="Bae J.-W."/>
        </authorList>
    </citation>
    <scope>NUCLEOTIDE SEQUENCE [LARGE SCALE GENOMIC DNA]</scope>
    <source>
        <strain evidence="3 4">H11R3</strain>
    </source>
</reference>
<dbReference type="InterPro" id="IPR033469">
    <property type="entry name" value="CYTH-like_dom_sf"/>
</dbReference>
<dbReference type="RefSeq" id="WP_125974847.1">
    <property type="nucleotide sequence ID" value="NZ_CP034433.1"/>
</dbReference>
<dbReference type="PIRSF" id="PIRSF016487">
    <property type="entry name" value="CYTH_UCP016487"/>
    <property type="match status" value="1"/>
</dbReference>
<dbReference type="Proteomes" id="UP000282438">
    <property type="component" value="Chromosome"/>
</dbReference>
<gene>
    <name evidence="3" type="ORF">EJO50_13095</name>
</gene>
<evidence type="ECO:0000256" key="1">
    <source>
        <dbReference type="PIRSR" id="PIRSR016487-1"/>
    </source>
</evidence>
<feature type="domain" description="CYTH" evidence="2">
    <location>
        <begin position="2"/>
        <end position="147"/>
    </location>
</feature>
<dbReference type="CDD" id="cd07891">
    <property type="entry name" value="CYTH-like_CthTTM-like_1"/>
    <property type="match status" value="1"/>
</dbReference>
<feature type="active site" description="Proton acceptor" evidence="1">
    <location>
        <position position="30"/>
    </location>
</feature>
<dbReference type="SUPFAM" id="SSF55154">
    <property type="entry name" value="CYTH-like phosphatases"/>
    <property type="match status" value="1"/>
</dbReference>
<protein>
    <submittedName>
        <fullName evidence="3">CYTH domain-containing protein</fullName>
    </submittedName>
</protein>
<dbReference type="EMBL" id="CP034433">
    <property type="protein sequence ID" value="AZN37338.1"/>
    <property type="molecule type" value="Genomic_DNA"/>
</dbReference>
<dbReference type="SMART" id="SM01118">
    <property type="entry name" value="CYTH"/>
    <property type="match status" value="1"/>
</dbReference>
<proteinExistence type="predicted"/>
<evidence type="ECO:0000259" key="2">
    <source>
        <dbReference type="PROSITE" id="PS51707"/>
    </source>
</evidence>
<dbReference type="Gene3D" id="2.40.320.10">
    <property type="entry name" value="Hypothetical Protein Pfu-838710-001"/>
    <property type="match status" value="1"/>
</dbReference>
<dbReference type="AlphaFoldDB" id="A0A3S8ZV54"/>
<keyword evidence="4" id="KW-1185">Reference proteome</keyword>